<name>A0A4R5Q803_9PROT</name>
<dbReference type="InterPro" id="IPR029058">
    <property type="entry name" value="AB_hydrolase_fold"/>
</dbReference>
<dbReference type="OrthoDB" id="9787933at2"/>
<evidence type="ECO:0000313" key="2">
    <source>
        <dbReference type="EMBL" id="TDH58866.1"/>
    </source>
</evidence>
<comment type="caution">
    <text evidence="2">The sequence shown here is derived from an EMBL/GenBank/DDBJ whole genome shotgun (WGS) entry which is preliminary data.</text>
</comment>
<dbReference type="Proteomes" id="UP000295096">
    <property type="component" value="Unassembled WGS sequence"/>
</dbReference>
<reference evidence="2 3" key="1">
    <citation type="journal article" date="2016" name="J. Microbiol.">
        <title>Dankookia rubra gen. nov., sp. nov., an alphaproteobacterium isolated from sediment of a shallow stream.</title>
        <authorList>
            <person name="Kim W.H."/>
            <person name="Kim D.H."/>
            <person name="Kang K."/>
            <person name="Ahn T.Y."/>
        </authorList>
    </citation>
    <scope>NUCLEOTIDE SEQUENCE [LARGE SCALE GENOMIC DNA]</scope>
    <source>
        <strain evidence="2 3">JCM30602</strain>
    </source>
</reference>
<evidence type="ECO:0000313" key="3">
    <source>
        <dbReference type="Proteomes" id="UP000295096"/>
    </source>
</evidence>
<organism evidence="2 3">
    <name type="scientific">Dankookia rubra</name>
    <dbReference type="NCBI Taxonomy" id="1442381"/>
    <lineage>
        <taxon>Bacteria</taxon>
        <taxon>Pseudomonadati</taxon>
        <taxon>Pseudomonadota</taxon>
        <taxon>Alphaproteobacteria</taxon>
        <taxon>Acetobacterales</taxon>
        <taxon>Roseomonadaceae</taxon>
        <taxon>Dankookia</taxon>
    </lineage>
</organism>
<feature type="chain" id="PRO_5020596166" description="Dienelactone hydrolase domain-containing protein" evidence="1">
    <location>
        <begin position="29"/>
        <end position="279"/>
    </location>
</feature>
<keyword evidence="3" id="KW-1185">Reference proteome</keyword>
<accession>A0A4R5Q803</accession>
<keyword evidence="1" id="KW-0732">Signal</keyword>
<proteinExistence type="predicted"/>
<dbReference type="EMBL" id="SMSJ01000092">
    <property type="protein sequence ID" value="TDH58866.1"/>
    <property type="molecule type" value="Genomic_DNA"/>
</dbReference>
<feature type="signal peptide" evidence="1">
    <location>
        <begin position="1"/>
        <end position="28"/>
    </location>
</feature>
<dbReference type="SUPFAM" id="SSF53474">
    <property type="entry name" value="alpha/beta-Hydrolases"/>
    <property type="match status" value="1"/>
</dbReference>
<protein>
    <recommendedName>
        <fullName evidence="4">Dienelactone hydrolase domain-containing protein</fullName>
    </recommendedName>
</protein>
<dbReference type="Gene3D" id="3.40.50.1820">
    <property type="entry name" value="alpha/beta hydrolase"/>
    <property type="match status" value="1"/>
</dbReference>
<dbReference type="RefSeq" id="WP_133292309.1">
    <property type="nucleotide sequence ID" value="NZ_SMSJ01000092.1"/>
</dbReference>
<gene>
    <name evidence="2" type="ORF">E2C06_30290</name>
</gene>
<evidence type="ECO:0008006" key="4">
    <source>
        <dbReference type="Google" id="ProtNLM"/>
    </source>
</evidence>
<dbReference type="AlphaFoldDB" id="A0A4R5Q803"/>
<evidence type="ECO:0000256" key="1">
    <source>
        <dbReference type="SAM" id="SignalP"/>
    </source>
</evidence>
<sequence length="279" mass="28442">MHRPNASRRARRAVALLALLLSAWAAGAQERMPGLDTRTELVRLAPGVSGTLTLPAGRRGRPLAVVLVLPDADGPGPRSAVYGQRLLENGIALLEPDFAGGMADDAPLPPAATRLALAIAAIAADPRLDPHRLVVLGLGEGARAALLGQAAGAGAAGVPLALLYPGCDADLAAAAARMPAARAGAGPVLLLHGDEDAANDRGECDRLAAAFPAAAAVHHRVLAGASYGWDAYDMVRPGGVTRLPDPAGSPRRAWSRPDLMTTVIAADRVLGFVLAAVGR</sequence>